<proteinExistence type="predicted"/>
<dbReference type="RefSeq" id="XP_019041952.1">
    <property type="nucleotide sequence ID" value="XM_019183059.1"/>
</dbReference>
<dbReference type="GeneID" id="30200305"/>
<feature type="non-terminal residue" evidence="1">
    <location>
        <position position="129"/>
    </location>
</feature>
<organism evidence="1 2">
    <name type="scientific">Wickerhamomyces anomalus (strain ATCC 58044 / CBS 1984 / NCYC 433 / NRRL Y-366-8)</name>
    <name type="common">Yeast</name>
    <name type="synonym">Hansenula anomala</name>
    <dbReference type="NCBI Taxonomy" id="683960"/>
    <lineage>
        <taxon>Eukaryota</taxon>
        <taxon>Fungi</taxon>
        <taxon>Dikarya</taxon>
        <taxon>Ascomycota</taxon>
        <taxon>Saccharomycotina</taxon>
        <taxon>Saccharomycetes</taxon>
        <taxon>Phaffomycetales</taxon>
        <taxon>Wickerhamomycetaceae</taxon>
        <taxon>Wickerhamomyces</taxon>
    </lineage>
</organism>
<evidence type="ECO:0000313" key="1">
    <source>
        <dbReference type="EMBL" id="ODQ62745.1"/>
    </source>
</evidence>
<dbReference type="EMBL" id="KV454208">
    <property type="protein sequence ID" value="ODQ62745.1"/>
    <property type="molecule type" value="Genomic_DNA"/>
</dbReference>
<sequence length="129" mass="14593">MKDNYFNRNTGIRAARYANEVDKFRAHEVPEDTISHFQGLASTSAEGGDYYSIVYEIESKGYDPNEQITRELLVETINKTLRDKIKLVQAELEEAIDDSAKRESLKLKIESLNSIIISAATDGSKNLTY</sequence>
<dbReference type="AlphaFoldDB" id="A0A1E3PBG4"/>
<reference evidence="1 2" key="1">
    <citation type="journal article" date="2016" name="Proc. Natl. Acad. Sci. U.S.A.">
        <title>Comparative genomics of biotechnologically important yeasts.</title>
        <authorList>
            <person name="Riley R."/>
            <person name="Haridas S."/>
            <person name="Wolfe K.H."/>
            <person name="Lopes M.R."/>
            <person name="Hittinger C.T."/>
            <person name="Goeker M."/>
            <person name="Salamov A.A."/>
            <person name="Wisecaver J.H."/>
            <person name="Long T.M."/>
            <person name="Calvey C.H."/>
            <person name="Aerts A.L."/>
            <person name="Barry K.W."/>
            <person name="Choi C."/>
            <person name="Clum A."/>
            <person name="Coughlan A.Y."/>
            <person name="Deshpande S."/>
            <person name="Douglass A.P."/>
            <person name="Hanson S.J."/>
            <person name="Klenk H.-P."/>
            <person name="LaButti K.M."/>
            <person name="Lapidus A."/>
            <person name="Lindquist E.A."/>
            <person name="Lipzen A.M."/>
            <person name="Meier-Kolthoff J.P."/>
            <person name="Ohm R.A."/>
            <person name="Otillar R.P."/>
            <person name="Pangilinan J.L."/>
            <person name="Peng Y."/>
            <person name="Rokas A."/>
            <person name="Rosa C.A."/>
            <person name="Scheuner C."/>
            <person name="Sibirny A.A."/>
            <person name="Slot J.C."/>
            <person name="Stielow J.B."/>
            <person name="Sun H."/>
            <person name="Kurtzman C.P."/>
            <person name="Blackwell M."/>
            <person name="Grigoriev I.V."/>
            <person name="Jeffries T.W."/>
        </authorList>
    </citation>
    <scope>NUCLEOTIDE SEQUENCE [LARGE SCALE GENOMIC DNA]</scope>
    <source>
        <strain evidence="2">ATCC 58044 / CBS 1984 / NCYC 433 / NRRL Y-366-8</strain>
    </source>
</reference>
<dbReference type="Proteomes" id="UP000094112">
    <property type="component" value="Unassembled WGS sequence"/>
</dbReference>
<name>A0A1E3PBG4_WICAA</name>
<keyword evidence="2" id="KW-1185">Reference proteome</keyword>
<gene>
    <name evidence="1" type="ORF">WICANDRAFT_60796</name>
</gene>
<evidence type="ECO:0000313" key="2">
    <source>
        <dbReference type="Proteomes" id="UP000094112"/>
    </source>
</evidence>
<protein>
    <submittedName>
        <fullName evidence="1">Uncharacterized protein</fullName>
    </submittedName>
</protein>
<accession>A0A1E3PBG4</accession>